<keyword evidence="1" id="KW-0472">Membrane</keyword>
<sequence>MSPDGDPQNADHGKGSYAAPSAKKAVQFVTTVYLQQRQRNSHSCFSSPHEYAYFGSENVEFCQQTSWLGLFLNHWLINTQLASIFPCFISRYFAKVAALFDSGALGAKRKYMRWLFALFIAVSGWTGSVSGGMLSHTNSSPSGMALSALSAAYSDTLLVSATPSSVCALSSSLSLKNSAIHPQLRLMGVPAKKTAIKNRLGAAKFTGSANPSLVNNSWVGTNLVMLHGSRADEIYKQPRQSLPLVNYSNWIFHASTQRNRVGGWKESNIQYSGMLTYHHDDVMTFLLS</sequence>
<accession>A0A0T9U447</accession>
<reference evidence="3" key="1">
    <citation type="submission" date="2015-03" db="EMBL/GenBank/DDBJ databases">
        <authorList>
            <consortium name="Pathogen Informatics"/>
        </authorList>
    </citation>
    <scope>NUCLEOTIDE SEQUENCE [LARGE SCALE GENOMIC DNA]</scope>
    <source>
        <strain evidence="3">IP27925</strain>
    </source>
</reference>
<evidence type="ECO:0000256" key="1">
    <source>
        <dbReference type="SAM" id="Phobius"/>
    </source>
</evidence>
<dbReference type="EMBL" id="CQEM01000009">
    <property type="protein sequence ID" value="CNL18698.1"/>
    <property type="molecule type" value="Genomic_DNA"/>
</dbReference>
<feature type="transmembrane region" description="Helical" evidence="1">
    <location>
        <begin position="114"/>
        <end position="134"/>
    </location>
</feature>
<proteinExistence type="predicted"/>
<gene>
    <name evidence="2" type="ORF">ERS008460_02120</name>
</gene>
<keyword evidence="1" id="KW-0812">Transmembrane</keyword>
<name>A0A0T9U447_YERAE</name>
<evidence type="ECO:0000313" key="2">
    <source>
        <dbReference type="EMBL" id="CNL18698.1"/>
    </source>
</evidence>
<protein>
    <submittedName>
        <fullName evidence="2">Putative lipoprotein</fullName>
    </submittedName>
</protein>
<evidence type="ECO:0000313" key="3">
    <source>
        <dbReference type="Proteomes" id="UP000040088"/>
    </source>
</evidence>
<keyword evidence="1" id="KW-1133">Transmembrane helix</keyword>
<feature type="transmembrane region" description="Helical" evidence="1">
    <location>
        <begin position="75"/>
        <end position="94"/>
    </location>
</feature>
<dbReference type="Proteomes" id="UP000040088">
    <property type="component" value="Unassembled WGS sequence"/>
</dbReference>
<dbReference type="AlphaFoldDB" id="A0A0T9U447"/>
<keyword evidence="2" id="KW-0449">Lipoprotein</keyword>
<organism evidence="2 3">
    <name type="scientific">Yersinia aleksiciae</name>
    <dbReference type="NCBI Taxonomy" id="263819"/>
    <lineage>
        <taxon>Bacteria</taxon>
        <taxon>Pseudomonadati</taxon>
        <taxon>Pseudomonadota</taxon>
        <taxon>Gammaproteobacteria</taxon>
        <taxon>Enterobacterales</taxon>
        <taxon>Yersiniaceae</taxon>
        <taxon>Yersinia</taxon>
    </lineage>
</organism>